<protein>
    <submittedName>
        <fullName evidence="1">Uncharacterized protein</fullName>
    </submittedName>
</protein>
<proteinExistence type="predicted"/>
<keyword evidence="2" id="KW-1185">Reference proteome</keyword>
<reference evidence="2" key="1">
    <citation type="journal article" date="2022" name="Mol. Ecol. Resour.">
        <title>The genomes of chicory, endive, great burdock and yacon provide insights into Asteraceae palaeo-polyploidization history and plant inulin production.</title>
        <authorList>
            <person name="Fan W."/>
            <person name="Wang S."/>
            <person name="Wang H."/>
            <person name="Wang A."/>
            <person name="Jiang F."/>
            <person name="Liu H."/>
            <person name="Zhao H."/>
            <person name="Xu D."/>
            <person name="Zhang Y."/>
        </authorList>
    </citation>
    <scope>NUCLEOTIDE SEQUENCE [LARGE SCALE GENOMIC DNA]</scope>
    <source>
        <strain evidence="2">cv. Punajuju</strain>
    </source>
</reference>
<dbReference type="EMBL" id="CM042011">
    <property type="protein sequence ID" value="KAI3765822.1"/>
    <property type="molecule type" value="Genomic_DNA"/>
</dbReference>
<comment type="caution">
    <text evidence="1">The sequence shown here is derived from an EMBL/GenBank/DDBJ whole genome shotgun (WGS) entry which is preliminary data.</text>
</comment>
<evidence type="ECO:0000313" key="2">
    <source>
        <dbReference type="Proteomes" id="UP001055811"/>
    </source>
</evidence>
<organism evidence="1 2">
    <name type="scientific">Cichorium intybus</name>
    <name type="common">Chicory</name>
    <dbReference type="NCBI Taxonomy" id="13427"/>
    <lineage>
        <taxon>Eukaryota</taxon>
        <taxon>Viridiplantae</taxon>
        <taxon>Streptophyta</taxon>
        <taxon>Embryophyta</taxon>
        <taxon>Tracheophyta</taxon>
        <taxon>Spermatophyta</taxon>
        <taxon>Magnoliopsida</taxon>
        <taxon>eudicotyledons</taxon>
        <taxon>Gunneridae</taxon>
        <taxon>Pentapetalae</taxon>
        <taxon>asterids</taxon>
        <taxon>campanulids</taxon>
        <taxon>Asterales</taxon>
        <taxon>Asteraceae</taxon>
        <taxon>Cichorioideae</taxon>
        <taxon>Cichorieae</taxon>
        <taxon>Cichoriinae</taxon>
        <taxon>Cichorium</taxon>
    </lineage>
</organism>
<gene>
    <name evidence="1" type="ORF">L2E82_15867</name>
</gene>
<sequence length="184" mass="20465">MDVLVSVTCDEDLAAIVEEYDRVSPDAKIRAVLCPVRSLKTISPVPSFESLVDFSASKPPPHPVVGNSVVRKGTQHFQAVDFSAYKLPRYPLAGSCRDSPPSASYFIEQTMPRQNYVDSISGFDEGISTKCLLAPFQTSANKQTTREQVCSCQKVFWGFKNNLKNSSTFLPPHKKKFQHSQFCP</sequence>
<accession>A0ACB9F580</accession>
<name>A0ACB9F580_CICIN</name>
<reference evidence="1 2" key="2">
    <citation type="journal article" date="2022" name="Mol. Ecol. Resour.">
        <title>The genomes of chicory, endive, great burdock and yacon provide insights into Asteraceae paleo-polyploidization history and plant inulin production.</title>
        <authorList>
            <person name="Fan W."/>
            <person name="Wang S."/>
            <person name="Wang H."/>
            <person name="Wang A."/>
            <person name="Jiang F."/>
            <person name="Liu H."/>
            <person name="Zhao H."/>
            <person name="Xu D."/>
            <person name="Zhang Y."/>
        </authorList>
    </citation>
    <scope>NUCLEOTIDE SEQUENCE [LARGE SCALE GENOMIC DNA]</scope>
    <source>
        <strain evidence="2">cv. Punajuju</strain>
        <tissue evidence="1">Leaves</tissue>
    </source>
</reference>
<evidence type="ECO:0000313" key="1">
    <source>
        <dbReference type="EMBL" id="KAI3765822.1"/>
    </source>
</evidence>
<dbReference type="Proteomes" id="UP001055811">
    <property type="component" value="Linkage Group LG03"/>
</dbReference>